<dbReference type="Pfam" id="PF01420">
    <property type="entry name" value="Methylase_S"/>
    <property type="match status" value="2"/>
</dbReference>
<proteinExistence type="inferred from homology"/>
<dbReference type="Gene3D" id="3.90.220.20">
    <property type="entry name" value="DNA methylase specificity domains"/>
    <property type="match status" value="2"/>
</dbReference>
<sequence>MAGRYKPYPEYKDSEGAWFGNTPSHWNNTSLKRVCSLKTGLTPPTDDRDNYADEITGLPWVRPEDLNDSSDSVIASKFISLSGWRLMRPVPANSTLICCIGTIGKVGYTACETTTNQQITAACFNESFRYNYYLIQAAREVLEEYSTGNVIKILNSERLGSIRFISLPEVEAGKIADFLDHETAKIDTLIETQQQLIQLLKEKRQAEISHAVTKGLSSLNGGPNAKLRDSGVEWLGEVPEDWTVCLIKHMCEEVTDGAHISPVTEGGERHFVSTTDIKNGVINFDDALLTTPASFEYMIKTGCMPFAGDILFSKDGTIGQTAITPEGVEFVVASSLIIIRPNKEVVMPDYFNFLLQSEVVVEQVKSFVKGAGLPRLSIQNLLKVGGAFPPVSEQVQIVAYLTRKLERYDELETRASIIVKLLQERRIALISAAVTGKIDVRDWVAPPASPTHKEVAA</sequence>
<evidence type="ECO:0000256" key="2">
    <source>
        <dbReference type="ARBA" id="ARBA00022747"/>
    </source>
</evidence>
<dbReference type="Gene3D" id="1.10.287.1120">
    <property type="entry name" value="Bipartite methylase S protein"/>
    <property type="match status" value="1"/>
</dbReference>
<dbReference type="InterPro" id="IPR044946">
    <property type="entry name" value="Restrct_endonuc_typeI_TRD_sf"/>
</dbReference>
<keyword evidence="2" id="KW-0680">Restriction system</keyword>
<dbReference type="GO" id="GO:0003677">
    <property type="term" value="F:DNA binding"/>
    <property type="evidence" value="ECO:0007669"/>
    <property type="project" value="UniProtKB-KW"/>
</dbReference>
<reference evidence="5 6" key="1">
    <citation type="submission" date="2019-09" db="EMBL/GenBank/DDBJ databases">
        <authorList>
            <person name="Chandra G."/>
            <person name="Truman W A."/>
        </authorList>
    </citation>
    <scope>NUCLEOTIDE SEQUENCE [LARGE SCALE GENOMIC DNA]</scope>
    <source>
        <strain evidence="5">PS645</strain>
    </source>
</reference>
<comment type="similarity">
    <text evidence="1">Belongs to the type-I restriction system S methylase family.</text>
</comment>
<dbReference type="GO" id="GO:0009307">
    <property type="term" value="P:DNA restriction-modification system"/>
    <property type="evidence" value="ECO:0007669"/>
    <property type="project" value="UniProtKB-KW"/>
</dbReference>
<keyword evidence="3" id="KW-0238">DNA-binding</keyword>
<name>A0A5E6SKM6_PSEFL</name>
<gene>
    <name evidence="5" type="ORF">PS645_02296</name>
</gene>
<dbReference type="PANTHER" id="PTHR30408">
    <property type="entry name" value="TYPE-1 RESTRICTION ENZYME ECOKI SPECIFICITY PROTEIN"/>
    <property type="match status" value="1"/>
</dbReference>
<feature type="domain" description="Type I restriction modification DNA specificity" evidence="4">
    <location>
        <begin position="239"/>
        <end position="413"/>
    </location>
</feature>
<dbReference type="AlphaFoldDB" id="A0A5E6SKM6"/>
<accession>A0A5E6SKM6</accession>
<dbReference type="RefSeq" id="WP_150580547.1">
    <property type="nucleotide sequence ID" value="NZ_CABVGX010000015.1"/>
</dbReference>
<dbReference type="CDD" id="cd17290">
    <property type="entry name" value="RMtype1_S_AleSS8ORF2795P_TRD1-CR1_like"/>
    <property type="match status" value="1"/>
</dbReference>
<dbReference type="Proteomes" id="UP000325607">
    <property type="component" value="Unassembled WGS sequence"/>
</dbReference>
<evidence type="ECO:0000259" key="4">
    <source>
        <dbReference type="Pfam" id="PF01420"/>
    </source>
</evidence>
<feature type="domain" description="Type I restriction modification DNA specificity" evidence="4">
    <location>
        <begin position="23"/>
        <end position="195"/>
    </location>
</feature>
<dbReference type="EMBL" id="CABVGX010000015">
    <property type="protein sequence ID" value="VVM81544.1"/>
    <property type="molecule type" value="Genomic_DNA"/>
</dbReference>
<organism evidence="5 6">
    <name type="scientific">Pseudomonas fluorescens</name>
    <dbReference type="NCBI Taxonomy" id="294"/>
    <lineage>
        <taxon>Bacteria</taxon>
        <taxon>Pseudomonadati</taxon>
        <taxon>Pseudomonadota</taxon>
        <taxon>Gammaproteobacteria</taxon>
        <taxon>Pseudomonadales</taxon>
        <taxon>Pseudomonadaceae</taxon>
        <taxon>Pseudomonas</taxon>
    </lineage>
</organism>
<dbReference type="InterPro" id="IPR052021">
    <property type="entry name" value="Type-I_RS_S_subunit"/>
</dbReference>
<evidence type="ECO:0000256" key="3">
    <source>
        <dbReference type="ARBA" id="ARBA00023125"/>
    </source>
</evidence>
<evidence type="ECO:0000313" key="5">
    <source>
        <dbReference type="EMBL" id="VVM81544.1"/>
    </source>
</evidence>
<evidence type="ECO:0000313" key="6">
    <source>
        <dbReference type="Proteomes" id="UP000325607"/>
    </source>
</evidence>
<dbReference type="OrthoDB" id="9798929at2"/>
<dbReference type="PANTHER" id="PTHR30408:SF12">
    <property type="entry name" value="TYPE I RESTRICTION ENZYME MJAVIII SPECIFICITY SUBUNIT"/>
    <property type="match status" value="1"/>
</dbReference>
<evidence type="ECO:0000256" key="1">
    <source>
        <dbReference type="ARBA" id="ARBA00010923"/>
    </source>
</evidence>
<dbReference type="InterPro" id="IPR000055">
    <property type="entry name" value="Restrct_endonuc_typeI_TRD"/>
</dbReference>
<protein>
    <recommendedName>
        <fullName evidence="4">Type I restriction modification DNA specificity domain-containing protein</fullName>
    </recommendedName>
</protein>
<dbReference type="SUPFAM" id="SSF116734">
    <property type="entry name" value="DNA methylase specificity domain"/>
    <property type="match status" value="2"/>
</dbReference>